<evidence type="ECO:0000256" key="1">
    <source>
        <dbReference type="ARBA" id="ARBA00005189"/>
    </source>
</evidence>
<comment type="pathway">
    <text evidence="1">Lipid metabolism.</text>
</comment>
<evidence type="ECO:0000313" key="5">
    <source>
        <dbReference type="EMBL" id="WXA95210.1"/>
    </source>
</evidence>
<proteinExistence type="predicted"/>
<reference evidence="5 6" key="1">
    <citation type="submission" date="2021-12" db="EMBL/GenBank/DDBJ databases">
        <title>Discovery of the Pendulisporaceae a myxobacterial family with distinct sporulation behavior and unique specialized metabolism.</title>
        <authorList>
            <person name="Garcia R."/>
            <person name="Popoff A."/>
            <person name="Bader C.D."/>
            <person name="Loehr J."/>
            <person name="Walesch S."/>
            <person name="Walt C."/>
            <person name="Boldt J."/>
            <person name="Bunk B."/>
            <person name="Haeckl F.J.F.P.J."/>
            <person name="Gunesch A.P."/>
            <person name="Birkelbach J."/>
            <person name="Nuebel U."/>
            <person name="Pietschmann T."/>
            <person name="Bach T."/>
            <person name="Mueller R."/>
        </authorList>
    </citation>
    <scope>NUCLEOTIDE SEQUENCE [LARGE SCALE GENOMIC DNA]</scope>
    <source>
        <strain evidence="5 6">MSr12523</strain>
    </source>
</reference>
<dbReference type="SUPFAM" id="SSF69593">
    <property type="entry name" value="Glycerol-3-phosphate (1)-acyltransferase"/>
    <property type="match status" value="1"/>
</dbReference>
<dbReference type="PANTHER" id="PTHR10434">
    <property type="entry name" value="1-ACYL-SN-GLYCEROL-3-PHOSPHATE ACYLTRANSFERASE"/>
    <property type="match status" value="1"/>
</dbReference>
<evidence type="ECO:0000256" key="3">
    <source>
        <dbReference type="ARBA" id="ARBA00023315"/>
    </source>
</evidence>
<gene>
    <name evidence="5" type="ORF">LZC95_53425</name>
</gene>
<sequence length="249" mass="27635">MKIRDAALGIYTHLEFVTCVTAFLPILAVSHLRHRGDVTQRAPGRWMRRLGRTAGALTPLWNFTIEGEPPPDIERKAHVVVANHPSEADPFLLARLPWDMRWVAKEELFKQPLTGWALTFGGDIALRRGDGTSVRSMMDECERALEGGISIMIFPEGTRTRNDDEMRFRDGAFDLAIRTKTPLLPIAVAGTKGLRPKAAPWIARGHACAKILEPLATEHLTAADVGALRDRSRDAIAAVLPDLRDRYGC</sequence>
<dbReference type="PANTHER" id="PTHR10434:SF11">
    <property type="entry name" value="1-ACYL-SN-GLYCEROL-3-PHOSPHATE ACYLTRANSFERASE"/>
    <property type="match status" value="1"/>
</dbReference>
<dbReference type="EMBL" id="CP089982">
    <property type="protein sequence ID" value="WXA95210.1"/>
    <property type="molecule type" value="Genomic_DNA"/>
</dbReference>
<dbReference type="GO" id="GO:0016746">
    <property type="term" value="F:acyltransferase activity"/>
    <property type="evidence" value="ECO:0007669"/>
    <property type="project" value="UniProtKB-KW"/>
</dbReference>
<evidence type="ECO:0000259" key="4">
    <source>
        <dbReference type="SMART" id="SM00563"/>
    </source>
</evidence>
<feature type="domain" description="Phospholipid/glycerol acyltransferase" evidence="4">
    <location>
        <begin position="78"/>
        <end position="191"/>
    </location>
</feature>
<dbReference type="SMART" id="SM00563">
    <property type="entry name" value="PlsC"/>
    <property type="match status" value="1"/>
</dbReference>
<evidence type="ECO:0000313" key="6">
    <source>
        <dbReference type="Proteomes" id="UP001379533"/>
    </source>
</evidence>
<name>A0ABZ2KDP4_9BACT</name>
<keyword evidence="6" id="KW-1185">Reference proteome</keyword>
<keyword evidence="2" id="KW-0808">Transferase</keyword>
<accession>A0ABZ2KDP4</accession>
<organism evidence="5 6">
    <name type="scientific">Pendulispora brunnea</name>
    <dbReference type="NCBI Taxonomy" id="2905690"/>
    <lineage>
        <taxon>Bacteria</taxon>
        <taxon>Pseudomonadati</taxon>
        <taxon>Myxococcota</taxon>
        <taxon>Myxococcia</taxon>
        <taxon>Myxococcales</taxon>
        <taxon>Sorangiineae</taxon>
        <taxon>Pendulisporaceae</taxon>
        <taxon>Pendulispora</taxon>
    </lineage>
</organism>
<dbReference type="CDD" id="cd07989">
    <property type="entry name" value="LPLAT_AGPAT-like"/>
    <property type="match status" value="1"/>
</dbReference>
<keyword evidence="3 5" id="KW-0012">Acyltransferase</keyword>
<evidence type="ECO:0000256" key="2">
    <source>
        <dbReference type="ARBA" id="ARBA00022679"/>
    </source>
</evidence>
<dbReference type="RefSeq" id="WP_394845819.1">
    <property type="nucleotide sequence ID" value="NZ_CP089982.1"/>
</dbReference>
<dbReference type="Proteomes" id="UP001379533">
    <property type="component" value="Chromosome"/>
</dbReference>
<dbReference type="Pfam" id="PF01553">
    <property type="entry name" value="Acyltransferase"/>
    <property type="match status" value="1"/>
</dbReference>
<dbReference type="InterPro" id="IPR002123">
    <property type="entry name" value="Plipid/glycerol_acylTrfase"/>
</dbReference>
<protein>
    <submittedName>
        <fullName evidence="5">1-acyl-sn-glycerol-3-phosphate acyltransferase</fullName>
    </submittedName>
</protein>